<evidence type="ECO:0000259" key="11">
    <source>
        <dbReference type="PROSITE" id="PS50287"/>
    </source>
</evidence>
<accession>A0A7L0NGD4</accession>
<feature type="non-terminal residue" evidence="12">
    <location>
        <position position="1"/>
    </location>
</feature>
<dbReference type="OrthoDB" id="536948at2759"/>
<dbReference type="SUPFAM" id="SSF56487">
    <property type="entry name" value="SRCR-like"/>
    <property type="match status" value="2"/>
</dbReference>
<evidence type="ECO:0000256" key="4">
    <source>
        <dbReference type="ARBA" id="ARBA00022737"/>
    </source>
</evidence>
<evidence type="ECO:0000313" key="12">
    <source>
        <dbReference type="EMBL" id="NXK91722.1"/>
    </source>
</evidence>
<comment type="subcellular location">
    <subcellularLocation>
        <location evidence="1">Membrane</location>
        <topology evidence="1">Single-pass membrane protein</topology>
    </subcellularLocation>
</comment>
<gene>
    <name evidence="12" type="primary">Prss12_1</name>
    <name evidence="12" type="ORF">FORRUF_R13731</name>
</gene>
<dbReference type="InterPro" id="IPR036772">
    <property type="entry name" value="SRCR-like_dom_sf"/>
</dbReference>
<feature type="region of interest" description="Disordered" evidence="10">
    <location>
        <begin position="94"/>
        <end position="119"/>
    </location>
</feature>
<dbReference type="PANTHER" id="PTHR48071">
    <property type="entry name" value="SRCR DOMAIN-CONTAINING PROTEIN"/>
    <property type="match status" value="1"/>
</dbReference>
<feature type="non-terminal residue" evidence="12">
    <location>
        <position position="165"/>
    </location>
</feature>
<evidence type="ECO:0000256" key="3">
    <source>
        <dbReference type="ARBA" id="ARBA00022729"/>
    </source>
</evidence>
<keyword evidence="8" id="KW-0325">Glycoprotein</keyword>
<dbReference type="PROSITE" id="PS50287">
    <property type="entry name" value="SRCR_2"/>
    <property type="match status" value="2"/>
</dbReference>
<keyword evidence="4" id="KW-0677">Repeat</keyword>
<proteinExistence type="predicted"/>
<dbReference type="GO" id="GO:0016020">
    <property type="term" value="C:membrane"/>
    <property type="evidence" value="ECO:0007669"/>
    <property type="project" value="UniProtKB-SubCell"/>
</dbReference>
<name>A0A7L0NGD4_9PASS</name>
<dbReference type="PRINTS" id="PR00258">
    <property type="entry name" value="SPERACTRCPTR"/>
</dbReference>
<keyword evidence="6" id="KW-0472">Membrane</keyword>
<evidence type="ECO:0000256" key="9">
    <source>
        <dbReference type="PROSITE-ProRule" id="PRU00196"/>
    </source>
</evidence>
<evidence type="ECO:0000256" key="1">
    <source>
        <dbReference type="ARBA" id="ARBA00004167"/>
    </source>
</evidence>
<dbReference type="SMART" id="SM00202">
    <property type="entry name" value="SR"/>
    <property type="match status" value="1"/>
</dbReference>
<dbReference type="FunFam" id="3.10.250.10:FF:000016">
    <property type="entry name" value="Scavenger receptor cysteine-rich protein type 12"/>
    <property type="match status" value="1"/>
</dbReference>
<protein>
    <submittedName>
        <fullName evidence="12">NETR protein</fullName>
    </submittedName>
</protein>
<sequence>GRVEVYHNGAWGTVCDDGWTDLGAQVVCRQLGFSGPAALASEGDYAAGQGFIFLDDVACVGTELSLLDCPHSSWGQHDCSHAEDLGVRCSPESNTIVDSSPGNSPHPALGAGKVSPAGPPVRLVDGESTKEGRVEVLLNGQWGSVCDDDWTDRDAAVVCRQLGFR</sequence>
<feature type="compositionally biased region" description="Polar residues" evidence="10">
    <location>
        <begin position="94"/>
        <end position="103"/>
    </location>
</feature>
<keyword evidence="5" id="KW-1133">Transmembrane helix</keyword>
<evidence type="ECO:0000313" key="13">
    <source>
        <dbReference type="Proteomes" id="UP000520463"/>
    </source>
</evidence>
<keyword evidence="3" id="KW-0732">Signal</keyword>
<dbReference type="AlphaFoldDB" id="A0A7L0NGD4"/>
<dbReference type="InterPro" id="IPR001190">
    <property type="entry name" value="SRCR"/>
</dbReference>
<keyword evidence="13" id="KW-1185">Reference proteome</keyword>
<evidence type="ECO:0000256" key="7">
    <source>
        <dbReference type="ARBA" id="ARBA00023157"/>
    </source>
</evidence>
<keyword evidence="7 9" id="KW-1015">Disulfide bond</keyword>
<dbReference type="EMBL" id="VXAU01002936">
    <property type="protein sequence ID" value="NXK91722.1"/>
    <property type="molecule type" value="Genomic_DNA"/>
</dbReference>
<comment type="caution">
    <text evidence="12">The sequence shown here is derived from an EMBL/GenBank/DDBJ whole genome shotgun (WGS) entry which is preliminary data.</text>
</comment>
<evidence type="ECO:0000256" key="6">
    <source>
        <dbReference type="ARBA" id="ARBA00023136"/>
    </source>
</evidence>
<feature type="disulfide bond" evidence="9">
    <location>
        <begin position="28"/>
        <end position="89"/>
    </location>
</feature>
<dbReference type="PROSITE" id="PS00420">
    <property type="entry name" value="SRCR_1"/>
    <property type="match status" value="1"/>
</dbReference>
<comment type="caution">
    <text evidence="9">Lacks conserved residue(s) required for the propagation of feature annotation.</text>
</comment>
<feature type="disulfide bond" evidence="9">
    <location>
        <begin position="59"/>
        <end position="69"/>
    </location>
</feature>
<organism evidence="12 13">
    <name type="scientific">Formicarius rufipectus</name>
    <dbReference type="NCBI Taxonomy" id="1118560"/>
    <lineage>
        <taxon>Eukaryota</taxon>
        <taxon>Metazoa</taxon>
        <taxon>Chordata</taxon>
        <taxon>Craniata</taxon>
        <taxon>Vertebrata</taxon>
        <taxon>Euteleostomi</taxon>
        <taxon>Archelosauria</taxon>
        <taxon>Archosauria</taxon>
        <taxon>Dinosauria</taxon>
        <taxon>Saurischia</taxon>
        <taxon>Theropoda</taxon>
        <taxon>Coelurosauria</taxon>
        <taxon>Aves</taxon>
        <taxon>Neognathae</taxon>
        <taxon>Neoaves</taxon>
        <taxon>Telluraves</taxon>
        <taxon>Australaves</taxon>
        <taxon>Passeriformes</taxon>
        <taxon>Formicariidae</taxon>
        <taxon>Formicarius</taxon>
    </lineage>
</organism>
<feature type="domain" description="SRCR" evidence="11">
    <location>
        <begin position="1"/>
        <end position="90"/>
    </location>
</feature>
<dbReference type="Proteomes" id="UP000520463">
    <property type="component" value="Unassembled WGS sequence"/>
</dbReference>
<reference evidence="12 13" key="1">
    <citation type="submission" date="2019-09" db="EMBL/GenBank/DDBJ databases">
        <title>Bird 10,000 Genomes (B10K) Project - Family phase.</title>
        <authorList>
            <person name="Zhang G."/>
        </authorList>
    </citation>
    <scope>NUCLEOTIDE SEQUENCE [LARGE SCALE GENOMIC DNA]</scope>
    <source>
        <strain evidence="12">B10K-DU-001-43</strain>
        <tissue evidence="12">Muscle</tissue>
    </source>
</reference>
<dbReference type="FunFam" id="3.10.250.10:FF:000001">
    <property type="entry name" value="Lysyl oxidase 4 isoform X1"/>
    <property type="match status" value="1"/>
</dbReference>
<evidence type="ECO:0000256" key="10">
    <source>
        <dbReference type="SAM" id="MobiDB-lite"/>
    </source>
</evidence>
<dbReference type="PANTHER" id="PTHR48071:SF4">
    <property type="entry name" value="NEUROTRYPSIN-RELATED"/>
    <property type="match status" value="1"/>
</dbReference>
<evidence type="ECO:0000256" key="5">
    <source>
        <dbReference type="ARBA" id="ARBA00022989"/>
    </source>
</evidence>
<keyword evidence="2" id="KW-0812">Transmembrane</keyword>
<feature type="domain" description="SRCR" evidence="11">
    <location>
        <begin position="121"/>
        <end position="165"/>
    </location>
</feature>
<evidence type="ECO:0000256" key="8">
    <source>
        <dbReference type="ARBA" id="ARBA00023180"/>
    </source>
</evidence>
<dbReference type="Gene3D" id="3.10.250.10">
    <property type="entry name" value="SRCR-like domain"/>
    <property type="match status" value="2"/>
</dbReference>
<feature type="disulfide bond" evidence="9">
    <location>
        <begin position="15"/>
        <end position="79"/>
    </location>
</feature>
<evidence type="ECO:0000256" key="2">
    <source>
        <dbReference type="ARBA" id="ARBA00022692"/>
    </source>
</evidence>
<dbReference type="Pfam" id="PF00530">
    <property type="entry name" value="SRCR"/>
    <property type="match status" value="2"/>
</dbReference>